<sequence length="271" mass="29107">MNDKRLHAIPTAGNPITEADLHAYADGQLPPGRHAEVDAFLAAHPQDLARVHAWQAQRRALHALLDPVLDEPLPLRLPLSPPARRRPWRALAAGIAIAAISASSAWLARGAMDARHLQTVLATAIPDRAAGGYAQRAAIAHAVYAPDMGRPVEVSGDNEKALVTWLTKRLGAPVRAPSLTHAGYDLVGGRLLPGGSGPVALFMYGAPDGQRLTLYVTREAAGGQTAFQFTQEGPVRVFYWVEGQFGYALSGAISRDELQRVSEEVYKQLQG</sequence>
<reference evidence="1 2" key="1">
    <citation type="submission" date="2016-09" db="EMBL/GenBank/DDBJ databases">
        <title>Phylogenomics of Achromobacter.</title>
        <authorList>
            <person name="Jeukens J."/>
            <person name="Freschi L."/>
            <person name="Vincent A.T."/>
            <person name="Emond-Rheault J.-G."/>
            <person name="Kukavica-Ibrulj I."/>
            <person name="Charette S.J."/>
            <person name="Levesque R.C."/>
        </authorList>
    </citation>
    <scope>NUCLEOTIDE SEQUENCE [LARGE SCALE GENOMIC DNA]</scope>
    <source>
        <strain evidence="1 2">AUS488</strain>
    </source>
</reference>
<proteinExistence type="predicted"/>
<dbReference type="AlphaFoldDB" id="A0A1R1JZ07"/>
<accession>A0A1R1JZ07</accession>
<organism evidence="1 2">
    <name type="scientific">Alcaligenes xylosoxydans xylosoxydans</name>
    <name type="common">Achromobacter xylosoxidans</name>
    <dbReference type="NCBI Taxonomy" id="85698"/>
    <lineage>
        <taxon>Bacteria</taxon>
        <taxon>Pseudomonadati</taxon>
        <taxon>Pseudomonadota</taxon>
        <taxon>Betaproteobacteria</taxon>
        <taxon>Burkholderiales</taxon>
        <taxon>Alcaligenaceae</taxon>
        <taxon>Achromobacter</taxon>
    </lineage>
</organism>
<dbReference type="OrthoDB" id="9152892at2"/>
<dbReference type="EMBL" id="MJMN01000002">
    <property type="protein sequence ID" value="OMG92359.1"/>
    <property type="molecule type" value="Genomic_DNA"/>
</dbReference>
<protein>
    <recommendedName>
        <fullName evidence="3">Anti-sigma factor</fullName>
    </recommendedName>
</protein>
<evidence type="ECO:0008006" key="3">
    <source>
        <dbReference type="Google" id="ProtNLM"/>
    </source>
</evidence>
<dbReference type="Proteomes" id="UP000187251">
    <property type="component" value="Unassembled WGS sequence"/>
</dbReference>
<dbReference type="RefSeq" id="WP_076409137.1">
    <property type="nucleotide sequence ID" value="NZ_AP028040.1"/>
</dbReference>
<evidence type="ECO:0000313" key="2">
    <source>
        <dbReference type="Proteomes" id="UP000187251"/>
    </source>
</evidence>
<gene>
    <name evidence="1" type="ORF">BIZ92_06605</name>
</gene>
<name>A0A1R1JZ07_ALCXX</name>
<evidence type="ECO:0000313" key="1">
    <source>
        <dbReference type="EMBL" id="OMG92359.1"/>
    </source>
</evidence>
<comment type="caution">
    <text evidence="1">The sequence shown here is derived from an EMBL/GenBank/DDBJ whole genome shotgun (WGS) entry which is preliminary data.</text>
</comment>